<feature type="region of interest" description="Disordered" evidence="1">
    <location>
        <begin position="1"/>
        <end position="23"/>
    </location>
</feature>
<dbReference type="KEGG" id="vbr:A6E01_18990"/>
<sequence>MLRPGALNGVRTQTATRPSSVGKNSRVAKNAAVSQVGGVASVHAGLLPSALPFGDFSQRPRLLGEMTDTHAVFSSLTVASSLIKNAARGLGSIERCLSHETMTPELANKMDMEKIAINECVNTKVFGRYVLDSTFHPSTGLIDYVRFTIPGLSLSRHELDSEVVTLYLANRLFTLRFERTERTEDKKSRFVYLFGLDNFELTFKENGDFVIGVPDEVWRTWDGQVAILGEGKRYAQGQPIQVGVLTESVTVEDVLGLSLADESRVAVVRRTEEHLANRFALVGDMIAQNSEKVSLLSDRFSRLDEQDVRDMVAQFNENPAQAMFEISMGYRNASGYLIRNLLAPEK</sequence>
<reference evidence="2 3" key="1">
    <citation type="submission" date="2016-06" db="EMBL/GenBank/DDBJ databases">
        <title>Adaptive Radiation by Waves of Gene Transfer Leads to Fine-Scale Resource Partitioning in Marine Microbes.</title>
        <authorList>
            <person name="Hehemann J.-H."/>
            <person name="Arevalo P."/>
            <person name="Datta M.S."/>
            <person name="Yu X."/>
            <person name="Corzett C."/>
            <person name="Henschel A."/>
            <person name="Preheim S.P."/>
            <person name="Timberlake S."/>
            <person name="Alm E.J."/>
            <person name="Polz M.F."/>
        </authorList>
    </citation>
    <scope>NUCLEOTIDE SEQUENCE [LARGE SCALE GENOMIC DNA]</scope>
    <source>
        <strain evidence="2 3">FF50</strain>
        <plasmid evidence="2 3">unnamed1</plasmid>
    </source>
</reference>
<evidence type="ECO:0000256" key="1">
    <source>
        <dbReference type="SAM" id="MobiDB-lite"/>
    </source>
</evidence>
<dbReference type="EMBL" id="CP016179">
    <property type="protein sequence ID" value="ANO35301.1"/>
    <property type="molecule type" value="Genomic_DNA"/>
</dbReference>
<gene>
    <name evidence="2" type="ORF">A6E01_18990</name>
</gene>
<organism evidence="2 3">
    <name type="scientific">Vibrio breoganii</name>
    <dbReference type="NCBI Taxonomy" id="553239"/>
    <lineage>
        <taxon>Bacteria</taxon>
        <taxon>Pseudomonadati</taxon>
        <taxon>Pseudomonadota</taxon>
        <taxon>Gammaproteobacteria</taxon>
        <taxon>Vibrionales</taxon>
        <taxon>Vibrionaceae</taxon>
        <taxon>Vibrio</taxon>
    </lineage>
</organism>
<name>A0AAN1CU25_9VIBR</name>
<keyword evidence="2" id="KW-0614">Plasmid</keyword>
<dbReference type="Proteomes" id="UP000092018">
    <property type="component" value="Plasmid unnamed1"/>
</dbReference>
<protein>
    <submittedName>
        <fullName evidence="2">Uncharacterized protein</fullName>
    </submittedName>
</protein>
<accession>A0AAN1CU25</accession>
<feature type="compositionally biased region" description="Polar residues" evidence="1">
    <location>
        <begin position="10"/>
        <end position="23"/>
    </location>
</feature>
<geneLocation type="plasmid" evidence="2 3">
    <name>unnamed1</name>
</geneLocation>
<evidence type="ECO:0000313" key="2">
    <source>
        <dbReference type="EMBL" id="ANO35301.1"/>
    </source>
</evidence>
<dbReference type="RefSeq" id="WP_065211063.1">
    <property type="nucleotide sequence ID" value="NZ_CP016179.1"/>
</dbReference>
<proteinExistence type="predicted"/>
<evidence type="ECO:0000313" key="3">
    <source>
        <dbReference type="Proteomes" id="UP000092018"/>
    </source>
</evidence>
<dbReference type="AlphaFoldDB" id="A0AAN1CU25"/>